<dbReference type="GO" id="GO:0006313">
    <property type="term" value="P:DNA transposition"/>
    <property type="evidence" value="ECO:0007669"/>
    <property type="project" value="InterPro"/>
</dbReference>
<feature type="domain" description="Transposase Tc1-like" evidence="1">
    <location>
        <begin position="92"/>
        <end position="151"/>
    </location>
</feature>
<dbReference type="InterPro" id="IPR036397">
    <property type="entry name" value="RNaseH_sf"/>
</dbReference>
<organism evidence="2 3">
    <name type="scientific">Mortierella alpina</name>
    <name type="common">Oleaginous fungus</name>
    <name type="synonym">Mortierella renispora</name>
    <dbReference type="NCBI Taxonomy" id="64518"/>
    <lineage>
        <taxon>Eukaryota</taxon>
        <taxon>Fungi</taxon>
        <taxon>Fungi incertae sedis</taxon>
        <taxon>Mucoromycota</taxon>
        <taxon>Mortierellomycotina</taxon>
        <taxon>Mortierellomycetes</taxon>
        <taxon>Mortierellales</taxon>
        <taxon>Mortierellaceae</taxon>
        <taxon>Mortierella</taxon>
    </lineage>
</organism>
<dbReference type="Proteomes" id="UP000717515">
    <property type="component" value="Unassembled WGS sequence"/>
</dbReference>
<gene>
    <name evidence="2" type="ORF">KVV02_007293</name>
</gene>
<proteinExistence type="predicted"/>
<dbReference type="PANTHER" id="PTHR23022">
    <property type="entry name" value="TRANSPOSABLE ELEMENT-RELATED"/>
    <property type="match status" value="1"/>
</dbReference>
<evidence type="ECO:0000259" key="1">
    <source>
        <dbReference type="Pfam" id="PF01498"/>
    </source>
</evidence>
<dbReference type="Gene3D" id="3.30.420.10">
    <property type="entry name" value="Ribonuclease H-like superfamily/Ribonuclease H"/>
    <property type="match status" value="1"/>
</dbReference>
<evidence type="ECO:0000313" key="3">
    <source>
        <dbReference type="Proteomes" id="UP000717515"/>
    </source>
</evidence>
<comment type="caution">
    <text evidence="2">The sequence shown here is derived from an EMBL/GenBank/DDBJ whole genome shotgun (WGS) entry which is preliminary data.</text>
</comment>
<dbReference type="EMBL" id="JAIFTL010000567">
    <property type="protein sequence ID" value="KAG9319173.1"/>
    <property type="molecule type" value="Genomic_DNA"/>
</dbReference>
<dbReference type="AlphaFoldDB" id="A0A9P7ZW16"/>
<dbReference type="GO" id="GO:0003677">
    <property type="term" value="F:DNA binding"/>
    <property type="evidence" value="ECO:0007669"/>
    <property type="project" value="InterPro"/>
</dbReference>
<dbReference type="InterPro" id="IPR002492">
    <property type="entry name" value="Transposase_Tc1-like"/>
</dbReference>
<accession>A0A9P7ZW16</accession>
<sequence length="336" mass="37890">MIDLTNYLVSLAINKRDEPLAPETTNNVKQQLNLGRSARDVANNLKVSVSFSLKVRNSIKENVPFPKSGRPSKISKDTRKVLARQFNNGITQSLQDGQRMVQSADGGQGHARTVRRHLQKEGLKEYVQQKRPGLTLNHRKDRLKFAKAHLHWNVEQWKTVMFSDESTISRVRSFGKKFYYSTKEHKRDLSWIPGKINSEAYIDVLKDYVLASRDCHRIIEMVKALLLLTTFFASAALAQVTPSYYATLFNNAGKSEELAVPRTKRACVCLKNTQTARIMNYSGGDSVVKVFSSTDCTGKFATVTDNIYNAQWVNSMSFGRSGISSDGPYGCPNYFN</sequence>
<protein>
    <recommendedName>
        <fullName evidence="1">Transposase Tc1-like domain-containing protein</fullName>
    </recommendedName>
</protein>
<dbReference type="PANTHER" id="PTHR23022:SF119">
    <property type="entry name" value="TC1-LIKE TRANSPOSASE DDE DOMAIN-CONTAINING PROTEIN"/>
    <property type="match status" value="1"/>
</dbReference>
<dbReference type="Pfam" id="PF01498">
    <property type="entry name" value="HTH_Tnp_Tc3_2"/>
    <property type="match status" value="1"/>
</dbReference>
<name>A0A9P7ZW16_MORAP</name>
<evidence type="ECO:0000313" key="2">
    <source>
        <dbReference type="EMBL" id="KAG9319173.1"/>
    </source>
</evidence>
<dbReference type="InterPro" id="IPR052338">
    <property type="entry name" value="Transposase_5"/>
</dbReference>
<reference evidence="2" key="1">
    <citation type="submission" date="2021-07" db="EMBL/GenBank/DDBJ databases">
        <title>Draft genome of Mortierella alpina, strain LL118, isolated from an aspen leaf litter sample.</title>
        <authorList>
            <person name="Yang S."/>
            <person name="Vinatzer B.A."/>
        </authorList>
    </citation>
    <scope>NUCLEOTIDE SEQUENCE</scope>
    <source>
        <strain evidence="2">LL118</strain>
    </source>
</reference>
<dbReference type="GO" id="GO:0015074">
    <property type="term" value="P:DNA integration"/>
    <property type="evidence" value="ECO:0007669"/>
    <property type="project" value="InterPro"/>
</dbReference>